<evidence type="ECO:0000256" key="9">
    <source>
        <dbReference type="ARBA" id="ARBA00023139"/>
    </source>
</evidence>
<accession>A0A9W4R129</accession>
<evidence type="ECO:0000313" key="16">
    <source>
        <dbReference type="Proteomes" id="UP001152467"/>
    </source>
</evidence>
<evidence type="ECO:0000256" key="12">
    <source>
        <dbReference type="ARBA" id="ARBA00023288"/>
    </source>
</evidence>
<sequence>MFYSKIQGLVIVLCAILSLNLYATSLFDESSFNSLTADKRAMSVGDTVTVIVLENAQAKSRSGTSNANDLSISATGSSPQGTWPHSLGIGAEYSGDAITSRNGYIKAQITAIVSEIDLHGNLVIQGAQNITIDGELQSIELSGRVRAVDIMANNTLLSSRIMNAKINFTGDEPESEGMLSQLFTWLGF</sequence>
<gene>
    <name evidence="15" type="primary">flgH_1</name>
    <name evidence="15" type="ORF">PSECIP111854_02859</name>
    <name evidence="14" type="ORF">PSECIP111951_00311</name>
</gene>
<evidence type="ECO:0000256" key="5">
    <source>
        <dbReference type="ARBA" id="ARBA00006929"/>
    </source>
</evidence>
<dbReference type="GO" id="GO:0071973">
    <property type="term" value="P:bacterial-type flagellum-dependent cell motility"/>
    <property type="evidence" value="ECO:0007669"/>
    <property type="project" value="InterPro"/>
</dbReference>
<proteinExistence type="inferred from homology"/>
<keyword evidence="15" id="KW-0966">Cell projection</keyword>
<keyword evidence="16" id="KW-1185">Reference proteome</keyword>
<dbReference type="EMBL" id="CAMAPC010000011">
    <property type="protein sequence ID" value="CAH9061674.1"/>
    <property type="molecule type" value="Genomic_DNA"/>
</dbReference>
<evidence type="ECO:0000256" key="7">
    <source>
        <dbReference type="ARBA" id="ARBA00022729"/>
    </source>
</evidence>
<evidence type="ECO:0000313" key="17">
    <source>
        <dbReference type="Proteomes" id="UP001152485"/>
    </source>
</evidence>
<dbReference type="InterPro" id="IPR000527">
    <property type="entry name" value="Flag_Lring"/>
</dbReference>
<dbReference type="Pfam" id="PF02107">
    <property type="entry name" value="FlgH"/>
    <property type="match status" value="1"/>
</dbReference>
<evidence type="ECO:0000313" key="14">
    <source>
        <dbReference type="EMBL" id="CAH9051015.1"/>
    </source>
</evidence>
<keyword evidence="8" id="KW-0472">Membrane</keyword>
<keyword evidence="9" id="KW-0564">Palmitate</keyword>
<dbReference type="AlphaFoldDB" id="A0A9W4R129"/>
<keyword evidence="11" id="KW-0998">Cell outer membrane</keyword>
<dbReference type="PANTHER" id="PTHR34933">
    <property type="entry name" value="FLAGELLAR L-RING PROTEIN"/>
    <property type="match status" value="1"/>
</dbReference>
<dbReference type="RefSeq" id="WP_261591511.1">
    <property type="nucleotide sequence ID" value="NZ_CAMAPC010000011.1"/>
</dbReference>
<evidence type="ECO:0000256" key="1">
    <source>
        <dbReference type="ARBA" id="ARBA00002591"/>
    </source>
</evidence>
<dbReference type="Proteomes" id="UP001152467">
    <property type="component" value="Unassembled WGS sequence"/>
</dbReference>
<evidence type="ECO:0000256" key="6">
    <source>
        <dbReference type="ARBA" id="ARBA00011439"/>
    </source>
</evidence>
<reference evidence="15 17" key="1">
    <citation type="submission" date="2022-07" db="EMBL/GenBank/DDBJ databases">
        <authorList>
            <person name="Criscuolo A."/>
        </authorList>
    </citation>
    <scope>NUCLEOTIDE SEQUENCE</scope>
    <source>
        <strain evidence="17">CIP 111951</strain>
        <strain evidence="15">CIP111854</strain>
        <strain evidence="14">CIP111951</strain>
    </source>
</reference>
<comment type="similarity">
    <text evidence="5">Belongs to the FlgH family.</text>
</comment>
<keyword evidence="7" id="KW-0732">Signal</keyword>
<evidence type="ECO:0000256" key="3">
    <source>
        <dbReference type="ARBA" id="ARBA00004442"/>
    </source>
</evidence>
<keyword evidence="12" id="KW-0449">Lipoprotein</keyword>
<name>A0A9W4R129_9GAMM</name>
<dbReference type="GO" id="GO:0003774">
    <property type="term" value="F:cytoskeletal motor activity"/>
    <property type="evidence" value="ECO:0007669"/>
    <property type="project" value="InterPro"/>
</dbReference>
<evidence type="ECO:0000256" key="10">
    <source>
        <dbReference type="ARBA" id="ARBA00023143"/>
    </source>
</evidence>
<organism evidence="15 16">
    <name type="scientific">Pseudoalteromonas holothuriae</name>
    <dbReference type="NCBI Taxonomy" id="2963714"/>
    <lineage>
        <taxon>Bacteria</taxon>
        <taxon>Pseudomonadati</taxon>
        <taxon>Pseudomonadota</taxon>
        <taxon>Gammaproteobacteria</taxon>
        <taxon>Alteromonadales</taxon>
        <taxon>Pseudoalteromonadaceae</taxon>
        <taxon>Pseudoalteromonas</taxon>
    </lineage>
</organism>
<dbReference type="PRINTS" id="PR01008">
    <property type="entry name" value="FLGLRINGFLGH"/>
</dbReference>
<comment type="subunit">
    <text evidence="6">The basal body constitutes a major portion of the flagellar organelle and consists of four rings (L,P,S, and M) mounted on a central rod.</text>
</comment>
<protein>
    <submittedName>
        <fullName evidence="15">Flagellar L-ring protein</fullName>
    </submittedName>
</protein>
<evidence type="ECO:0000256" key="11">
    <source>
        <dbReference type="ARBA" id="ARBA00023237"/>
    </source>
</evidence>
<dbReference type="GO" id="GO:0009427">
    <property type="term" value="C:bacterial-type flagellum basal body, distal rod, L ring"/>
    <property type="evidence" value="ECO:0007669"/>
    <property type="project" value="InterPro"/>
</dbReference>
<comment type="subcellular location">
    <subcellularLocation>
        <location evidence="2">Bacterial flagellum basal body</location>
    </subcellularLocation>
    <subcellularLocation>
        <location evidence="3">Cell outer membrane</location>
    </subcellularLocation>
    <subcellularLocation>
        <location evidence="4">Membrane</location>
        <topology evidence="4">Lipid-anchor</topology>
    </subcellularLocation>
</comment>
<dbReference type="EMBL" id="CAMAPD010000001">
    <property type="protein sequence ID" value="CAH9051015.1"/>
    <property type="molecule type" value="Genomic_DNA"/>
</dbReference>
<evidence type="ECO:0000256" key="8">
    <source>
        <dbReference type="ARBA" id="ARBA00023136"/>
    </source>
</evidence>
<keyword evidence="10" id="KW-0975">Bacterial flagellum</keyword>
<evidence type="ECO:0000256" key="13">
    <source>
        <dbReference type="SAM" id="MobiDB-lite"/>
    </source>
</evidence>
<keyword evidence="15" id="KW-0969">Cilium</keyword>
<dbReference type="GO" id="GO:0009279">
    <property type="term" value="C:cell outer membrane"/>
    <property type="evidence" value="ECO:0007669"/>
    <property type="project" value="UniProtKB-SubCell"/>
</dbReference>
<dbReference type="Proteomes" id="UP001152485">
    <property type="component" value="Unassembled WGS sequence"/>
</dbReference>
<evidence type="ECO:0000256" key="4">
    <source>
        <dbReference type="ARBA" id="ARBA00004635"/>
    </source>
</evidence>
<dbReference type="PANTHER" id="PTHR34933:SF1">
    <property type="entry name" value="FLAGELLAR L-RING PROTEIN"/>
    <property type="match status" value="1"/>
</dbReference>
<comment type="function">
    <text evidence="1">Assembles around the rod to form the L-ring and probably protects the motor/basal body from shearing forces during rotation.</text>
</comment>
<evidence type="ECO:0000313" key="15">
    <source>
        <dbReference type="EMBL" id="CAH9061674.1"/>
    </source>
</evidence>
<comment type="caution">
    <text evidence="15">The sequence shown here is derived from an EMBL/GenBank/DDBJ whole genome shotgun (WGS) entry which is preliminary data.</text>
</comment>
<keyword evidence="15" id="KW-0282">Flagellum</keyword>
<feature type="region of interest" description="Disordered" evidence="13">
    <location>
        <begin position="61"/>
        <end position="81"/>
    </location>
</feature>
<evidence type="ECO:0000256" key="2">
    <source>
        <dbReference type="ARBA" id="ARBA00004117"/>
    </source>
</evidence>